<protein>
    <recommendedName>
        <fullName evidence="3">N-acetylglucosamine-6-phosphate deacetylase</fullName>
        <ecNumber evidence="2">3.5.1.25</ecNumber>
    </recommendedName>
</protein>
<feature type="active site" description="Proton donor/acceptor" evidence="10">
    <location>
        <position position="280"/>
    </location>
</feature>
<evidence type="ECO:0000256" key="6">
    <source>
        <dbReference type="ARBA" id="ARBA00023277"/>
    </source>
</evidence>
<comment type="cofactor">
    <cofactor evidence="12">
        <name>a divalent metal cation</name>
        <dbReference type="ChEBI" id="CHEBI:60240"/>
    </cofactor>
    <text evidence="12">Binds 1 divalent metal cation per subunit.</text>
</comment>
<keyword evidence="4 12" id="KW-0479">Metal-binding</keyword>
<dbReference type="SUPFAM" id="SSF51556">
    <property type="entry name" value="Metallo-dependent hydrolases"/>
    <property type="match status" value="1"/>
</dbReference>
<dbReference type="PIRSF" id="PIRSF038994">
    <property type="entry name" value="NagA"/>
    <property type="match status" value="1"/>
</dbReference>
<evidence type="ECO:0000256" key="11">
    <source>
        <dbReference type="PIRSR" id="PIRSR038994-2"/>
    </source>
</evidence>
<dbReference type="InterPro" id="IPR006680">
    <property type="entry name" value="Amidohydro-rel"/>
</dbReference>
<feature type="binding site" evidence="11">
    <location>
        <begin position="225"/>
        <end position="226"/>
    </location>
    <ligand>
        <name>substrate</name>
    </ligand>
</feature>
<comment type="pathway">
    <text evidence="8">Amino-sugar metabolism; N-acetylneuraminate degradation; D-fructose 6-phosphate from N-acetylneuraminate: step 4/5.</text>
</comment>
<feature type="binding site" evidence="12">
    <location>
        <position position="222"/>
    </location>
    <ligand>
        <name>Zn(2+)</name>
        <dbReference type="ChEBI" id="CHEBI:29105"/>
    </ligand>
</feature>
<evidence type="ECO:0000313" key="14">
    <source>
        <dbReference type="EMBL" id="TCL52855.1"/>
    </source>
</evidence>
<feature type="binding site" evidence="11">
    <location>
        <position position="146"/>
    </location>
    <ligand>
        <name>substrate</name>
    </ligand>
</feature>
<evidence type="ECO:0000256" key="2">
    <source>
        <dbReference type="ARBA" id="ARBA00011899"/>
    </source>
</evidence>
<evidence type="ECO:0000256" key="7">
    <source>
        <dbReference type="ARBA" id="ARBA00047647"/>
    </source>
</evidence>
<dbReference type="OrthoDB" id="9776488at2"/>
<evidence type="ECO:0000256" key="9">
    <source>
        <dbReference type="PIRNR" id="PIRNR038994"/>
    </source>
</evidence>
<evidence type="ECO:0000256" key="1">
    <source>
        <dbReference type="ARBA" id="ARBA00010716"/>
    </source>
</evidence>
<dbReference type="EMBL" id="SLUL01000002">
    <property type="protein sequence ID" value="TCL52855.1"/>
    <property type="molecule type" value="Genomic_DNA"/>
</dbReference>
<reference evidence="14 15" key="1">
    <citation type="submission" date="2019-03" db="EMBL/GenBank/DDBJ databases">
        <title>Genomic Encyclopedia of Type Strains, Phase IV (KMG-IV): sequencing the most valuable type-strain genomes for metagenomic binning, comparative biology and taxonomic classification.</title>
        <authorList>
            <person name="Goeker M."/>
        </authorList>
    </citation>
    <scope>NUCLEOTIDE SEQUENCE [LARGE SCALE GENOMIC DNA]</scope>
    <source>
        <strain evidence="14 15">DSM 24979</strain>
    </source>
</reference>
<gene>
    <name evidence="14" type="ORF">EDD69_102262</name>
</gene>
<dbReference type="InterPro" id="IPR011059">
    <property type="entry name" value="Metal-dep_hydrolase_composite"/>
</dbReference>
<keyword evidence="6 9" id="KW-0119">Carbohydrate metabolism</keyword>
<keyword evidence="5 9" id="KW-0378">Hydrolase</keyword>
<keyword evidence="15" id="KW-1185">Reference proteome</keyword>
<dbReference type="Gene3D" id="3.20.20.140">
    <property type="entry name" value="Metal-dependent hydrolases"/>
    <property type="match status" value="1"/>
</dbReference>
<feature type="domain" description="Amidohydrolase-related" evidence="13">
    <location>
        <begin position="57"/>
        <end position="385"/>
    </location>
</feature>
<dbReference type="CDD" id="cd00854">
    <property type="entry name" value="NagA"/>
    <property type="match status" value="1"/>
</dbReference>
<dbReference type="GO" id="GO:0006046">
    <property type="term" value="P:N-acetylglucosamine catabolic process"/>
    <property type="evidence" value="ECO:0007669"/>
    <property type="project" value="TreeGrafter"/>
</dbReference>
<feature type="binding site" evidence="11">
    <location>
        <begin position="313"/>
        <end position="315"/>
    </location>
    <ligand>
        <name>substrate</name>
    </ligand>
</feature>
<comment type="caution">
    <text evidence="14">The sequence shown here is derived from an EMBL/GenBank/DDBJ whole genome shotgun (WGS) entry which is preliminary data.</text>
</comment>
<dbReference type="SUPFAM" id="SSF51338">
    <property type="entry name" value="Composite domain of metallo-dependent hydrolases"/>
    <property type="match status" value="1"/>
</dbReference>
<dbReference type="RefSeq" id="WP_132947444.1">
    <property type="nucleotide sequence ID" value="NZ_SLUL01000002.1"/>
</dbReference>
<evidence type="ECO:0000256" key="4">
    <source>
        <dbReference type="ARBA" id="ARBA00022723"/>
    </source>
</evidence>
<comment type="similarity">
    <text evidence="1 9">Belongs to the metallo-dependent hydrolases superfamily. NagA family.</text>
</comment>
<sequence length="394" mass="42943">MGEKRYAFVSVRILLEDGWLHDGYIVWENGTIVEVGKMDHFKENEHSIIIRVPDDSMIVPGFIDVHIHGASGADAMDGTKEALRTMAQALPKEGTTSFLATTMTASSEAIERALMNVAKDEAMEGEAELLGVHLEGPFIAPNRVGAQHPHYVQAPDAERFARWQELANGLIRLVTFAPEQKGGMVFLRTLREHGVTASLGHSDADAEAALQAIEQGVTHCTHLFNGMRSLHHREPNALGAVLLDERVRCELIVDGLHVHPHIVKLAYRLKGKDGIVLITDAMRAKGLGDGMYDLGGQEVKVVGNQATLFDGTLAGSVLKMNEAIRNMCLFTGCSLEEAIRMATINPAKQIGVDDRKGSIAVGKDADLVVINDQCDVWMTICRGHIAYQKEGGID</sequence>
<dbReference type="InterPro" id="IPR003764">
    <property type="entry name" value="GlcNAc_6-P_deAcase"/>
</dbReference>
<evidence type="ECO:0000256" key="10">
    <source>
        <dbReference type="PIRSR" id="PIRSR038994-1"/>
    </source>
</evidence>
<evidence type="ECO:0000256" key="5">
    <source>
        <dbReference type="ARBA" id="ARBA00022801"/>
    </source>
</evidence>
<feature type="binding site" evidence="12">
    <location>
        <position position="135"/>
    </location>
    <ligand>
        <name>Zn(2+)</name>
        <dbReference type="ChEBI" id="CHEBI:29105"/>
    </ligand>
</feature>
<dbReference type="PANTHER" id="PTHR11113:SF14">
    <property type="entry name" value="N-ACETYLGLUCOSAMINE-6-PHOSPHATE DEACETYLASE"/>
    <property type="match status" value="1"/>
</dbReference>
<proteinExistence type="inferred from homology"/>
<evidence type="ECO:0000259" key="13">
    <source>
        <dbReference type="Pfam" id="PF01979"/>
    </source>
</evidence>
<dbReference type="GO" id="GO:0008448">
    <property type="term" value="F:N-acetylglucosamine-6-phosphate deacetylase activity"/>
    <property type="evidence" value="ECO:0007669"/>
    <property type="project" value="UniProtKB-EC"/>
</dbReference>
<dbReference type="Pfam" id="PF01979">
    <property type="entry name" value="Amidohydro_1"/>
    <property type="match status" value="1"/>
</dbReference>
<organism evidence="14 15">
    <name type="scientific">Thermolongibacillus altinsuensis</name>
    <dbReference type="NCBI Taxonomy" id="575256"/>
    <lineage>
        <taxon>Bacteria</taxon>
        <taxon>Bacillati</taxon>
        <taxon>Bacillota</taxon>
        <taxon>Bacilli</taxon>
        <taxon>Bacillales</taxon>
        <taxon>Anoxybacillaceae</taxon>
        <taxon>Thermolongibacillus</taxon>
    </lineage>
</organism>
<evidence type="ECO:0000256" key="12">
    <source>
        <dbReference type="PIRSR" id="PIRSR038994-3"/>
    </source>
</evidence>
<dbReference type="Proteomes" id="UP000295658">
    <property type="component" value="Unassembled WGS sequence"/>
</dbReference>
<name>A0A4R1QKZ4_9BACL</name>
<feature type="binding site" evidence="11">
    <location>
        <position position="257"/>
    </location>
    <ligand>
        <name>substrate</name>
    </ligand>
</feature>
<dbReference type="EC" id="3.5.1.25" evidence="2"/>
<dbReference type="FunFam" id="3.20.20.140:FF:000004">
    <property type="entry name" value="N-acetylglucosamine-6-phosphate deacetylase"/>
    <property type="match status" value="1"/>
</dbReference>
<dbReference type="GO" id="GO:0046872">
    <property type="term" value="F:metal ion binding"/>
    <property type="evidence" value="ECO:0007669"/>
    <property type="project" value="UniProtKB-KW"/>
</dbReference>
<dbReference type="AlphaFoldDB" id="A0A4R1QKZ4"/>
<evidence type="ECO:0000256" key="8">
    <source>
        <dbReference type="ARBA" id="ARBA00060590"/>
    </source>
</evidence>
<comment type="catalytic activity">
    <reaction evidence="7">
        <text>N-acetyl-D-glucosamine 6-phosphate + H2O = D-glucosamine 6-phosphate + acetate</text>
        <dbReference type="Rhea" id="RHEA:22936"/>
        <dbReference type="ChEBI" id="CHEBI:15377"/>
        <dbReference type="ChEBI" id="CHEBI:30089"/>
        <dbReference type="ChEBI" id="CHEBI:57513"/>
        <dbReference type="ChEBI" id="CHEBI:58725"/>
        <dbReference type="EC" id="3.5.1.25"/>
    </reaction>
</comment>
<accession>A0A4R1QKZ4</accession>
<dbReference type="NCBIfam" id="TIGR00221">
    <property type="entry name" value="nagA"/>
    <property type="match status" value="1"/>
</dbReference>
<dbReference type="InterPro" id="IPR032466">
    <property type="entry name" value="Metal_Hydrolase"/>
</dbReference>
<evidence type="ECO:0000313" key="15">
    <source>
        <dbReference type="Proteomes" id="UP000295658"/>
    </source>
</evidence>
<evidence type="ECO:0000256" key="3">
    <source>
        <dbReference type="ARBA" id="ARBA00018029"/>
    </source>
</evidence>
<feature type="binding site" evidence="12">
    <location>
        <position position="201"/>
    </location>
    <ligand>
        <name>Zn(2+)</name>
        <dbReference type="ChEBI" id="CHEBI:29105"/>
    </ligand>
</feature>
<dbReference type="Gene3D" id="2.30.40.10">
    <property type="entry name" value="Urease, subunit C, domain 1"/>
    <property type="match status" value="1"/>
</dbReference>
<feature type="binding site" evidence="11">
    <location>
        <position position="233"/>
    </location>
    <ligand>
        <name>substrate</name>
    </ligand>
</feature>
<dbReference type="PANTHER" id="PTHR11113">
    <property type="entry name" value="N-ACETYLGLUCOSAMINE-6-PHOSPHATE DEACETYLASE"/>
    <property type="match status" value="1"/>
</dbReference>